<name>A0ABY7VTK8_9BACT</name>
<keyword evidence="3" id="KW-1185">Reference proteome</keyword>
<dbReference type="Proteomes" id="UP001214250">
    <property type="component" value="Chromosome 2"/>
</dbReference>
<keyword evidence="1" id="KW-0812">Transmembrane</keyword>
<feature type="transmembrane region" description="Helical" evidence="1">
    <location>
        <begin position="7"/>
        <end position="25"/>
    </location>
</feature>
<keyword evidence="1" id="KW-1133">Transmembrane helix</keyword>
<evidence type="ECO:0000313" key="3">
    <source>
        <dbReference type="Proteomes" id="UP001214250"/>
    </source>
</evidence>
<gene>
    <name evidence="2" type="ORF">PQO03_17125</name>
</gene>
<sequence length="132" mass="14934">MKFFSNSIFLLSVLTYILVGTVPIWKCLKVNELHISMSCTEDKEVDSCCSKKVSSKHQLEDVCCEEIEQVTPSLIIHSLDPNCDLEQSQSLAYLIFDDHSNLAKSTEILHYSNATPPSQKTSLFKLHCTYLC</sequence>
<proteinExistence type="predicted"/>
<protein>
    <submittedName>
        <fullName evidence="2">Uncharacterized protein</fullName>
    </submittedName>
</protein>
<accession>A0ABY7VTK8</accession>
<keyword evidence="1" id="KW-0472">Membrane</keyword>
<dbReference type="RefSeq" id="WP_274152011.1">
    <property type="nucleotide sequence ID" value="NZ_CP117812.1"/>
</dbReference>
<dbReference type="EMBL" id="CP117812">
    <property type="protein sequence ID" value="WDE97551.1"/>
    <property type="molecule type" value="Genomic_DNA"/>
</dbReference>
<reference evidence="2 3" key="1">
    <citation type="submission" date="2023-02" db="EMBL/GenBank/DDBJ databases">
        <title>Genome sequence of Lentisphaera profundi SAORIC-696.</title>
        <authorList>
            <person name="Kim e."/>
            <person name="Cho J.-C."/>
            <person name="Choi A."/>
            <person name="Kang I."/>
        </authorList>
    </citation>
    <scope>NUCLEOTIDE SEQUENCE [LARGE SCALE GENOMIC DNA]</scope>
    <source>
        <strain evidence="2 3">SAORIC-696</strain>
    </source>
</reference>
<organism evidence="2 3">
    <name type="scientific">Lentisphaera profundi</name>
    <dbReference type="NCBI Taxonomy" id="1658616"/>
    <lineage>
        <taxon>Bacteria</taxon>
        <taxon>Pseudomonadati</taxon>
        <taxon>Lentisphaerota</taxon>
        <taxon>Lentisphaeria</taxon>
        <taxon>Lentisphaerales</taxon>
        <taxon>Lentisphaeraceae</taxon>
        <taxon>Lentisphaera</taxon>
    </lineage>
</organism>
<evidence type="ECO:0000256" key="1">
    <source>
        <dbReference type="SAM" id="Phobius"/>
    </source>
</evidence>
<evidence type="ECO:0000313" key="2">
    <source>
        <dbReference type="EMBL" id="WDE97551.1"/>
    </source>
</evidence>